<reference evidence="1" key="2">
    <citation type="submission" date="2011-04" db="EMBL/GenBank/DDBJ databases">
        <authorList>
            <person name="Genoscope - CEA"/>
        </authorList>
    </citation>
    <scope>NUCLEOTIDE SEQUENCE</scope>
    <source>
        <strain evidence="1">R24</strain>
    </source>
</reference>
<dbReference type="AlphaFoldDB" id="G3A707"/>
<proteinExistence type="predicted"/>
<dbReference type="EMBL" id="FR854089">
    <property type="protein sequence ID" value="CCA86265.1"/>
    <property type="molecule type" value="Genomic_DNA"/>
</dbReference>
<sequence>MTCDKSLIVFCLWMNIRNDKRALFCEVHAKSTASVTQYVGADRNAPRNARWNLPRVIMKDVSS</sequence>
<accession>G3A707</accession>
<reference evidence="1" key="1">
    <citation type="journal article" date="2011" name="PLoS ONE">
        <title>Ralstonia syzygii, the Blood Disease Bacterium and some Asian R. solanacearum strains form a single genomic species despite divergent lifestyles.</title>
        <authorList>
            <person name="Remenant B."/>
            <person name="de Cambiaire J.C."/>
            <person name="Cellier G."/>
            <person name="Jacobs J.M."/>
            <person name="Mangenot S."/>
            <person name="Barbe V."/>
            <person name="Lajus A."/>
            <person name="Vallenet D."/>
            <person name="Medigue C."/>
            <person name="Fegan M."/>
            <person name="Allen C."/>
            <person name="Prior P."/>
        </authorList>
    </citation>
    <scope>NUCLEOTIDE SEQUENCE</scope>
    <source>
        <strain evidence="1">R24</strain>
    </source>
</reference>
<name>G3A707_9RALS</name>
<evidence type="ECO:0000313" key="1">
    <source>
        <dbReference type="EMBL" id="CCA86265.1"/>
    </source>
</evidence>
<protein>
    <submittedName>
        <fullName evidence="1">Hypothethical protein</fullName>
    </submittedName>
</protein>
<gene>
    <name evidence="1" type="ORF">RALSY_40482</name>
</gene>
<organism evidence="1">
    <name type="scientific">Ralstonia syzygii R24</name>
    <dbReference type="NCBI Taxonomy" id="907261"/>
    <lineage>
        <taxon>Bacteria</taxon>
        <taxon>Pseudomonadati</taxon>
        <taxon>Pseudomonadota</taxon>
        <taxon>Betaproteobacteria</taxon>
        <taxon>Burkholderiales</taxon>
        <taxon>Burkholderiaceae</taxon>
        <taxon>Ralstonia</taxon>
        <taxon>Ralstonia solanacearum species complex</taxon>
    </lineage>
</organism>